<keyword evidence="1" id="KW-0812">Transmembrane</keyword>
<dbReference type="AlphaFoldDB" id="A0ABD3P689"/>
<keyword evidence="1" id="KW-1133">Transmembrane helix</keyword>
<name>A0ABD3P689_9STRA</name>
<sequence length="161" mass="18482">MSLLSSTLFSLRSLPVNIPGLSPSGGLSSWIRQILPHLTSSTIIFPILILILIVFIALIGHPGMVFPQRHFHPVPSNRHVPPNGVARLERMIPPRTYHHDLSSKKQNYPQPFPLLFLHSNFFLLLLLLQQTQLPRLHHQLLLPPLQLFHLLSFHPFPHLRR</sequence>
<gene>
    <name evidence="2" type="ORF">HJC23_013555</name>
</gene>
<feature type="transmembrane region" description="Helical" evidence="1">
    <location>
        <begin position="39"/>
        <end position="59"/>
    </location>
</feature>
<evidence type="ECO:0000256" key="1">
    <source>
        <dbReference type="SAM" id="Phobius"/>
    </source>
</evidence>
<proteinExistence type="predicted"/>
<evidence type="ECO:0000313" key="3">
    <source>
        <dbReference type="Proteomes" id="UP001516023"/>
    </source>
</evidence>
<comment type="caution">
    <text evidence="2">The sequence shown here is derived from an EMBL/GenBank/DDBJ whole genome shotgun (WGS) entry which is preliminary data.</text>
</comment>
<feature type="non-terminal residue" evidence="2">
    <location>
        <position position="161"/>
    </location>
</feature>
<dbReference type="EMBL" id="JABMIG020000266">
    <property type="protein sequence ID" value="KAL3783212.1"/>
    <property type="molecule type" value="Genomic_DNA"/>
</dbReference>
<accession>A0ABD3P689</accession>
<organism evidence="2 3">
    <name type="scientific">Cyclotella cryptica</name>
    <dbReference type="NCBI Taxonomy" id="29204"/>
    <lineage>
        <taxon>Eukaryota</taxon>
        <taxon>Sar</taxon>
        <taxon>Stramenopiles</taxon>
        <taxon>Ochrophyta</taxon>
        <taxon>Bacillariophyta</taxon>
        <taxon>Coscinodiscophyceae</taxon>
        <taxon>Thalassiosirophycidae</taxon>
        <taxon>Stephanodiscales</taxon>
        <taxon>Stephanodiscaceae</taxon>
        <taxon>Cyclotella</taxon>
    </lineage>
</organism>
<protein>
    <submittedName>
        <fullName evidence="2">Uncharacterized protein</fullName>
    </submittedName>
</protein>
<keyword evidence="1" id="KW-0472">Membrane</keyword>
<reference evidence="2 3" key="1">
    <citation type="journal article" date="2020" name="G3 (Bethesda)">
        <title>Improved Reference Genome for Cyclotella cryptica CCMP332, a Model for Cell Wall Morphogenesis, Salinity Adaptation, and Lipid Production in Diatoms (Bacillariophyta).</title>
        <authorList>
            <person name="Roberts W.R."/>
            <person name="Downey K.M."/>
            <person name="Ruck E.C."/>
            <person name="Traller J.C."/>
            <person name="Alverson A.J."/>
        </authorList>
    </citation>
    <scope>NUCLEOTIDE SEQUENCE [LARGE SCALE GENOMIC DNA]</scope>
    <source>
        <strain evidence="2 3">CCMP332</strain>
    </source>
</reference>
<evidence type="ECO:0000313" key="2">
    <source>
        <dbReference type="EMBL" id="KAL3783212.1"/>
    </source>
</evidence>
<dbReference type="Proteomes" id="UP001516023">
    <property type="component" value="Unassembled WGS sequence"/>
</dbReference>
<keyword evidence="3" id="KW-1185">Reference proteome</keyword>